<feature type="domain" description="Csf1 N-terminal" evidence="3">
    <location>
        <begin position="20"/>
        <end position="777"/>
    </location>
</feature>
<sequence>MLNIVLLIVCICITIAAFVYFFYFNRLVAWFLGLAIRVVYWNNGASSIWLEIGSIHFSLLSGRILLKDVRYHSSNQTAKIVKAQIAWRYWIRRPTDEEEIGLSLGTDHGRSPRDSSCRIQVSVQGFEWLLYNRTAAYDNILAQMRSEPPERRASMQKSSGPSTPVPTGSLLTRSRAPAFLINFVTWIREQLPNLDPKDLLPLGIEVSTGSIICGNASTPNLLVAEFKRVEGTFGIVPSRSKYDLYKQMLTLRFKQALVQYVENEHYRDPMTSTGEVIEDEIQKQAYEPKTSSPRASYATFAKIWDSLKLYSSVLKYLTAYPVNARHAFPHRRKGRRAKKSLDEDTPIGVDFSKVEYAIERKILETPLLELCYYTDVVGLVPRHPAVRDFAALDSFDIGNGDVGPEWGVDILVHDGCLRYGPWADRQRGELQRTFFPPVYSDAQEAQRLEPGDQRVWTAMRVFVELRGETTLHIPLRENSKNWQWDGLTEGVERPRKREPALLHLTAGDRSSISYLMPMVASQRGYEPILEVHLDTVAVTSSLNDIRLVSAESCRVHCELPSPLKWNAERTWIVGVTLRRPTLFLIRDHINMFTDLGKDWSSGPPHDYKRFIPMIYQFELDMHHYELNLYANDHNIIDKPLIEEENALFTFMGIRLRFNTTIPSNVYRPESTTVPFAIDMPDASLKLSLPRWNTNALHAPKEGNTLARLGPSRIDGSYLYFSEVHEEHIEQLALAIKVRGVVFKSLGWSIRYFMILRENYLGSFTHFSTLYEYLDKRRRGAHLGDPVVQKYRPGTTNMMQVELGIVVLDGLMILPAGLPGYETGLDIPDAQEKHADIGHCLVLTMPELDLQLRLHDLYMEMTLNIGTISGSIEEHYPESLTYTNFKSSKSRDILVMDGIDIVANRLFGPVPRTITYVCLWELHFGSIKACLSAPQAAVLQAAGQSFGINFTDPLNAPADDYLTGVYPDLTFVKLTLSSVNVLWKAGGAALHVSVPQGLKLDHNDLGGQYHKKLTSIRLPYLSVKTLLDYNNSNMWLETAEITTDALLDIYSSPPGWHEANATQAEFVWEQDGPTGRVERFIQMLKSARSMPGTRSHLKGVYMPQAILFPHKVYSRHHHGSHRWHGVAPNNETIQSSESEGESAIGTVRGIRPLSHNPKDKADEESLSGDESDNEDLTERSESEWSDLDSEHSSDSTLKQYVHFMRHYVLYGDSPSLWEQDPFIPIRDSRFAYTLRNSKEAGLERTPIAFGSPDNSKVTTVYRLSQSKGLEVKITPLVITVLEKLQSDLEARHFIAEYWVDRWLSSCITDFPNPSKPQAPRCTILDVCLKSVTLQVIQRLDITVQTGPKGAEIGRFACLSSFVSNLSFTGQLSGEYRSLIIQLDKANVDLAVIPPDGHGHVLVNQAFAFSGTNLRAAFFRDDYELSCAKITSTVSYAFPASIISVIAAAECEVPRLVQIHKKMKTSSSDLVQSTIYHILHRSGDDPVIDPLSTIQPSFLVQIGLPHALRAAPRFRFLFHLRDCLWRLREIYPSWDNDMVQGIEVDELVPLLSERLLAVDPDAYHVSRLGPLESLIPNVKRSWSLDNYTKFPFSYASLKLGRVDLKISDPEGRPPCQISFVDVSPDLARGASVSVTLGDVDITIYSYLMAFVQQCLRAQKQAPPSSPVKKDKRARFNPFNVVHVHSVLLLNRLRLRAMAEKLTFEFGISRMRHSSVVLAHLHSKQQAMNHSLTFSEIFVKALATPEVAQPNEHDDLASFTITDSMVSTVMRNDNSEQKIKLAFTVRALRFAVPRSALRLYHFVEEWRADFLPGIETTLHAFMTEIDKPSSKVSRSPIFLKSLTVEVDGQVSSAGIYLRVMHDTWLSWEVNDVNIFLNSLGQARQASNDFGVKLESQTIAVSSDLAPASKPQINLEFPSFLLSGRFDKSSVRITSLVHFLELKVKPSHLDTLLAVQQKFGQDFNDFLVVIQQTRSRKAPAYPSSPISPPNAVPAPRLEFSMFAKMDGFRVGFEGQSSVLYLECPGIGAKFGGVPEKVWSITVTDLALSLAPRSSMISQSFGFNRHQRSAFVIIDFKVLSKSQGSKDEVLEVAVTKIHAVLQPSSIGEMGDFIDELQLEMTDRQEQRAHDLAAFKQKTQRIIQSFEVKNREPVSSETMSWLNHYIIQFSFSNIGVAFPLAHDHDMELPPAGSRDSAAVRAFLFSIQSIKFGTQHGETGQASMERLSFQFVPSFKQSVPADFLGDSHDTRNRLVYPTMKAQLRSSKSESSNQIYITATVSGFTLDVDSTIPEYVFSLFDVYRHGKERVQKLSANLVGPSSVEGAPLPSKQKSHPGSSTAAPDIFASLTFLSGKVCIYSTTASKSSRIRAYSGAWDRPELSLDDVGAEVFNLPVVSVWAEYRPTPPSKQLSEVEMEPSILIFKSTVHSSHNTLRPMLLSFLTEVVTLVETRLRTSPQIDPPSQAVSLTIQPEPVVPSPPPALRISFSLRIDQSRLELTCLPDVNVVVALHWDSGGFMINVLPGARDVTFTGTVGGLTIGLKHGFLSEDCLKLDARNLAFSVTLGNRYIESGPTLTSISLVVDTELRGAVRFSRLQDILCFKAVWLDRIPVFNGHGVNMEDSPTKVLTLTNVNAPNAPEPEFVTAVLIRIRQIKLDIDLGQSISSVVLHLENSILSSKFTPSFNDLSFRVGHVSITAQGNVAGHADVSNCVFQTIRWVGNPKDSTRDRMLELRMTSGPLIVMLESDYQKLLHYRAEPLAIEILDDWSLQKSNENDRPLRLSVTVKSPEVVAVATVGTIPKLLAYANKFKANLEVQREGASRESNTFRISRAPKPDNPLSAVAEAMITSARTRFKEADAVSYTVRQHMSLRLDLLRIVVFPRMMEDVEVAQFVGRDVRGTLNRLVESASISSKRDIRFSFSSMKISRFTQLGHATMPPSTEISDGKQWLELLLKDASSADIVGLPSMIMHMTSEESKEGPQKKLAYDFDSRFVRVKGVQHSEDIYISLNVGLYSWLTVLRKTLAREMEQVRATADWRTFTLSPVQPRKKVPEPLNLTDPPRSATIPHPPSSSTPFSPISPKSPVSAVLSPSFLSPDTYSKFQLTEATPISPNEAAETKALIYQPGHRNIERLTMRQLGEATPDVMHPFFMKKAGFSLEDSLPQYVHEYATAPLEEIMEILLKLYNRQLLADTAWKE</sequence>
<keyword evidence="2" id="KW-0472">Membrane</keyword>
<dbReference type="OrthoDB" id="10051416at2759"/>
<protein>
    <recommendedName>
        <fullName evidence="3">Csf1 N-terminal domain-containing protein</fullName>
    </recommendedName>
</protein>
<reference evidence="4" key="1">
    <citation type="submission" date="2020-11" db="EMBL/GenBank/DDBJ databases">
        <authorList>
            <consortium name="DOE Joint Genome Institute"/>
            <person name="Ahrendt S."/>
            <person name="Riley R."/>
            <person name="Andreopoulos W."/>
            <person name="Labutti K."/>
            <person name="Pangilinan J."/>
            <person name="Ruiz-Duenas F.J."/>
            <person name="Barrasa J.M."/>
            <person name="Sanchez-Garcia M."/>
            <person name="Camarero S."/>
            <person name="Miyauchi S."/>
            <person name="Serrano A."/>
            <person name="Linde D."/>
            <person name="Babiker R."/>
            <person name="Drula E."/>
            <person name="Ayuso-Fernandez I."/>
            <person name="Pacheco R."/>
            <person name="Padilla G."/>
            <person name="Ferreira P."/>
            <person name="Barriuso J."/>
            <person name="Kellner H."/>
            <person name="Castanera R."/>
            <person name="Alfaro M."/>
            <person name="Ramirez L."/>
            <person name="Pisabarro A.G."/>
            <person name="Kuo A."/>
            <person name="Tritt A."/>
            <person name="Lipzen A."/>
            <person name="He G."/>
            <person name="Yan M."/>
            <person name="Ng V."/>
            <person name="Cullen D."/>
            <person name="Martin F."/>
            <person name="Rosso M.-N."/>
            <person name="Henrissat B."/>
            <person name="Hibbett D."/>
            <person name="Martinez A.T."/>
            <person name="Grigoriev I.V."/>
        </authorList>
    </citation>
    <scope>NUCLEOTIDE SEQUENCE</scope>
    <source>
        <strain evidence="4">AH 40177</strain>
    </source>
</reference>
<keyword evidence="5" id="KW-1185">Reference proteome</keyword>
<dbReference type="Proteomes" id="UP000772434">
    <property type="component" value="Unassembled WGS sequence"/>
</dbReference>
<feature type="region of interest" description="Disordered" evidence="1">
    <location>
        <begin position="1118"/>
        <end position="1190"/>
    </location>
</feature>
<evidence type="ECO:0000313" key="5">
    <source>
        <dbReference type="Proteomes" id="UP000772434"/>
    </source>
</evidence>
<feature type="compositionally biased region" description="Low complexity" evidence="1">
    <location>
        <begin position="158"/>
        <end position="169"/>
    </location>
</feature>
<accession>A0A9P5U969</accession>
<comment type="caution">
    <text evidence="4">The sequence shown here is derived from an EMBL/GenBank/DDBJ whole genome shotgun (WGS) entry which is preliminary data.</text>
</comment>
<feature type="region of interest" description="Disordered" evidence="1">
    <location>
        <begin position="147"/>
        <end position="169"/>
    </location>
</feature>
<name>A0A9P5U969_9AGAR</name>
<feature type="compositionally biased region" description="Basic and acidic residues" evidence="1">
    <location>
        <begin position="1175"/>
        <end position="1190"/>
    </location>
</feature>
<dbReference type="Pfam" id="PF21678">
    <property type="entry name" value="Csf1_N"/>
    <property type="match status" value="1"/>
</dbReference>
<feature type="compositionally biased region" description="Acidic residues" evidence="1">
    <location>
        <begin position="1163"/>
        <end position="1174"/>
    </location>
</feature>
<dbReference type="InterPro" id="IPR048636">
    <property type="entry name" value="Csf1_N"/>
</dbReference>
<feature type="transmembrane region" description="Helical" evidence="2">
    <location>
        <begin position="6"/>
        <end position="36"/>
    </location>
</feature>
<organism evidence="4 5">
    <name type="scientific">Rhodocollybia butyracea</name>
    <dbReference type="NCBI Taxonomy" id="206335"/>
    <lineage>
        <taxon>Eukaryota</taxon>
        <taxon>Fungi</taxon>
        <taxon>Dikarya</taxon>
        <taxon>Basidiomycota</taxon>
        <taxon>Agaricomycotina</taxon>
        <taxon>Agaricomycetes</taxon>
        <taxon>Agaricomycetidae</taxon>
        <taxon>Agaricales</taxon>
        <taxon>Marasmiineae</taxon>
        <taxon>Omphalotaceae</taxon>
        <taxon>Rhodocollybia</taxon>
    </lineage>
</organism>
<evidence type="ECO:0000259" key="3">
    <source>
        <dbReference type="Pfam" id="PF21678"/>
    </source>
</evidence>
<dbReference type="PANTHER" id="PTHR32085:SF3">
    <property type="entry name" value="PROTEIN CSF1"/>
    <property type="match status" value="1"/>
</dbReference>
<dbReference type="EMBL" id="JADNRY010000039">
    <property type="protein sequence ID" value="KAF9070624.1"/>
    <property type="molecule type" value="Genomic_DNA"/>
</dbReference>
<dbReference type="GO" id="GO:0006113">
    <property type="term" value="P:fermentation"/>
    <property type="evidence" value="ECO:0007669"/>
    <property type="project" value="InterPro"/>
</dbReference>
<evidence type="ECO:0000256" key="2">
    <source>
        <dbReference type="SAM" id="Phobius"/>
    </source>
</evidence>
<feature type="region of interest" description="Disordered" evidence="1">
    <location>
        <begin position="3038"/>
        <end position="3071"/>
    </location>
</feature>
<dbReference type="PANTHER" id="PTHR32085">
    <property type="entry name" value="PROTEIN CSF1"/>
    <property type="match status" value="1"/>
</dbReference>
<proteinExistence type="predicted"/>
<evidence type="ECO:0000313" key="4">
    <source>
        <dbReference type="EMBL" id="KAF9070624.1"/>
    </source>
</evidence>
<evidence type="ECO:0000256" key="1">
    <source>
        <dbReference type="SAM" id="MobiDB-lite"/>
    </source>
</evidence>
<keyword evidence="2" id="KW-0812">Transmembrane</keyword>
<dbReference type="InterPro" id="IPR029636">
    <property type="entry name" value="Csf1"/>
</dbReference>
<gene>
    <name evidence="4" type="ORF">BDP27DRAFT_1401949</name>
</gene>
<keyword evidence="2" id="KW-1133">Transmembrane helix</keyword>
<dbReference type="GO" id="GO:0016020">
    <property type="term" value="C:membrane"/>
    <property type="evidence" value="ECO:0007669"/>
    <property type="project" value="InterPro"/>
</dbReference>